<keyword evidence="1" id="KW-1133">Transmembrane helix</keyword>
<dbReference type="EMBL" id="CP015756">
    <property type="protein sequence ID" value="APC40381.1"/>
    <property type="molecule type" value="Genomic_DNA"/>
</dbReference>
<sequence length="155" mass="17119">MEGGVYVSCTLFNENGHITKILIQRFKEGSLSDNELVLMSEHICLCDTCADVLADAFSNNELADAPLGFEQEVIGKIKKKKESNTQFIFYSLRVITAASIALIFVFSNSLNFIANKPLDVNPISLSSINTISASLNSFSKKIINMEVFDNEKGKK</sequence>
<evidence type="ECO:0000256" key="1">
    <source>
        <dbReference type="SAM" id="Phobius"/>
    </source>
</evidence>
<keyword evidence="1" id="KW-0812">Transmembrane</keyword>
<accession>A0A1J0GGD9</accession>
<gene>
    <name evidence="2" type="ORF">A7L45_10050</name>
</gene>
<evidence type="ECO:0008006" key="4">
    <source>
        <dbReference type="Google" id="ProtNLM"/>
    </source>
</evidence>
<keyword evidence="3" id="KW-1185">Reference proteome</keyword>
<dbReference type="STRING" id="1552.A7L45_10050"/>
<reference evidence="3" key="1">
    <citation type="journal article" date="2016" name="Front. Microbiol.">
        <title>Complete Genome Sequence of Clostridium estertheticum DSM 8809, a Microbe Identified in Spoiled Vacuum Packed Beef.</title>
        <authorList>
            <person name="Yu Z."/>
            <person name="Gunn L."/>
            <person name="Brennan E."/>
            <person name="Reid R."/>
            <person name="Wall P.G."/>
            <person name="Gaora O.P."/>
            <person name="Hurley D."/>
            <person name="Bolton D."/>
            <person name="Fanning S."/>
        </authorList>
    </citation>
    <scope>NUCLEOTIDE SEQUENCE [LARGE SCALE GENOMIC DNA]</scope>
    <source>
        <strain evidence="3">DSM 8809</strain>
    </source>
</reference>
<protein>
    <recommendedName>
        <fullName evidence="4">Zf-HC2 domain-containing protein</fullName>
    </recommendedName>
</protein>
<dbReference type="KEGG" id="ceu:A7L45_10050"/>
<dbReference type="AlphaFoldDB" id="A0A1J0GGD9"/>
<evidence type="ECO:0000313" key="3">
    <source>
        <dbReference type="Proteomes" id="UP000182569"/>
    </source>
</evidence>
<evidence type="ECO:0000313" key="2">
    <source>
        <dbReference type="EMBL" id="APC40381.1"/>
    </source>
</evidence>
<dbReference type="Proteomes" id="UP000182569">
    <property type="component" value="Chromosome"/>
</dbReference>
<name>A0A1J0GGD9_9CLOT</name>
<feature type="transmembrane region" description="Helical" evidence="1">
    <location>
        <begin position="87"/>
        <end position="106"/>
    </location>
</feature>
<organism evidence="2 3">
    <name type="scientific">Clostridium estertheticum subsp. estertheticum</name>
    <dbReference type="NCBI Taxonomy" id="1552"/>
    <lineage>
        <taxon>Bacteria</taxon>
        <taxon>Bacillati</taxon>
        <taxon>Bacillota</taxon>
        <taxon>Clostridia</taxon>
        <taxon>Eubacteriales</taxon>
        <taxon>Clostridiaceae</taxon>
        <taxon>Clostridium</taxon>
    </lineage>
</organism>
<keyword evidence="1" id="KW-0472">Membrane</keyword>
<proteinExistence type="predicted"/>